<accession>A0A8C5SME3</accession>
<reference evidence="3" key="1">
    <citation type="submission" date="2025-08" db="UniProtKB">
        <authorList>
            <consortium name="Ensembl"/>
        </authorList>
    </citation>
    <scope>IDENTIFICATION</scope>
</reference>
<proteinExistence type="predicted"/>
<dbReference type="PRINTS" id="PR00014">
    <property type="entry name" value="FNTYPEIII"/>
</dbReference>
<dbReference type="Pfam" id="PF00041">
    <property type="entry name" value="fn3"/>
    <property type="match status" value="1"/>
</dbReference>
<reference evidence="3" key="2">
    <citation type="submission" date="2025-09" db="UniProtKB">
        <authorList>
            <consortium name="Ensembl"/>
        </authorList>
    </citation>
    <scope>IDENTIFICATION</scope>
</reference>
<dbReference type="SMART" id="SM00060">
    <property type="entry name" value="FN3"/>
    <property type="match status" value="2"/>
</dbReference>
<dbReference type="CDD" id="cd00063">
    <property type="entry name" value="FN3"/>
    <property type="match status" value="2"/>
</dbReference>
<dbReference type="PROSITE" id="PS50853">
    <property type="entry name" value="FN3"/>
    <property type="match status" value="1"/>
</dbReference>
<name>A0A8C5SME3_LATLA</name>
<sequence>IMRGVPIPTAKWVTDNTEIKSEGNYKIDTDNYSTRGWSIVSSDLTKRMVKAHLIENHEYFFRVCAENKVGPGPVVETKTPILAINPIERPGEPENLHIAETGKTFVHLKWRRPDYDGGSPNLSYHVERKLKDSDEWERVHKVRTTEYVISQLQPGLNYYFRVAAINYAGQGEPIEMTEPVQAKDILGYIMTRDDAGKSYLVAVSSRSYHRWLYLSHCMALQSF</sequence>
<feature type="domain" description="Fibronectin type-III" evidence="2">
    <location>
        <begin position="92"/>
        <end position="185"/>
    </location>
</feature>
<dbReference type="Proteomes" id="UP000694406">
    <property type="component" value="Unplaced"/>
</dbReference>
<keyword evidence="4" id="KW-1185">Reference proteome</keyword>
<dbReference type="InterPro" id="IPR036116">
    <property type="entry name" value="FN3_sf"/>
</dbReference>
<evidence type="ECO:0000259" key="2">
    <source>
        <dbReference type="PROSITE" id="PS50853"/>
    </source>
</evidence>
<dbReference type="PANTHER" id="PTHR14340">
    <property type="entry name" value="MICROFIBRIL-ASSOCIATED GLYCOPROTEIN 3"/>
    <property type="match status" value="1"/>
</dbReference>
<keyword evidence="1" id="KW-0393">Immunoglobulin domain</keyword>
<dbReference type="Ensembl" id="ENSLLTT00000021497.1">
    <property type="protein sequence ID" value="ENSLLTP00000020732.1"/>
    <property type="gene ID" value="ENSLLTG00000015500.1"/>
</dbReference>
<evidence type="ECO:0000313" key="3">
    <source>
        <dbReference type="Ensembl" id="ENSLLTP00000020732.1"/>
    </source>
</evidence>
<dbReference type="GeneTree" id="ENSGT01110000267173"/>
<dbReference type="FunFam" id="2.60.40.10:FF:000135">
    <property type="entry name" value="Titin a"/>
    <property type="match status" value="1"/>
</dbReference>
<organism evidence="3 4">
    <name type="scientific">Laticauda laticaudata</name>
    <name type="common">Blue-ringed sea krait</name>
    <name type="synonym">Blue-lipped sea krait</name>
    <dbReference type="NCBI Taxonomy" id="8630"/>
    <lineage>
        <taxon>Eukaryota</taxon>
        <taxon>Metazoa</taxon>
        <taxon>Chordata</taxon>
        <taxon>Craniata</taxon>
        <taxon>Vertebrata</taxon>
        <taxon>Euteleostomi</taxon>
        <taxon>Lepidosauria</taxon>
        <taxon>Squamata</taxon>
        <taxon>Bifurcata</taxon>
        <taxon>Unidentata</taxon>
        <taxon>Episquamata</taxon>
        <taxon>Toxicofera</taxon>
        <taxon>Serpentes</taxon>
        <taxon>Colubroidea</taxon>
        <taxon>Elapidae</taxon>
        <taxon>Laticaudinae</taxon>
        <taxon>Laticauda</taxon>
    </lineage>
</organism>
<dbReference type="PANTHER" id="PTHR14340:SF9">
    <property type="entry name" value="FIBRONECTIN TYPE-III DOMAIN-CONTAINING PROTEIN"/>
    <property type="match status" value="1"/>
</dbReference>
<evidence type="ECO:0000313" key="4">
    <source>
        <dbReference type="Proteomes" id="UP000694406"/>
    </source>
</evidence>
<protein>
    <recommendedName>
        <fullName evidence="2">Fibronectin type-III domain-containing protein</fullName>
    </recommendedName>
</protein>
<dbReference type="SUPFAM" id="SSF49265">
    <property type="entry name" value="Fibronectin type III"/>
    <property type="match status" value="1"/>
</dbReference>
<evidence type="ECO:0000256" key="1">
    <source>
        <dbReference type="ARBA" id="ARBA00023319"/>
    </source>
</evidence>
<dbReference type="Gene3D" id="2.60.40.10">
    <property type="entry name" value="Immunoglobulins"/>
    <property type="match status" value="2"/>
</dbReference>
<dbReference type="InterPro" id="IPR003961">
    <property type="entry name" value="FN3_dom"/>
</dbReference>
<dbReference type="AlphaFoldDB" id="A0A8C5SME3"/>
<dbReference type="InterPro" id="IPR013783">
    <property type="entry name" value="Ig-like_fold"/>
</dbReference>